<reference evidence="1" key="1">
    <citation type="submission" date="2014-11" db="EMBL/GenBank/DDBJ databases">
        <authorList>
            <person name="Amaro Gonzalez C."/>
        </authorList>
    </citation>
    <scope>NUCLEOTIDE SEQUENCE</scope>
</reference>
<name>A0A0E9PHP6_ANGAN</name>
<evidence type="ECO:0000313" key="1">
    <source>
        <dbReference type="EMBL" id="JAH03353.1"/>
    </source>
</evidence>
<organism evidence="1">
    <name type="scientific">Anguilla anguilla</name>
    <name type="common">European freshwater eel</name>
    <name type="synonym">Muraena anguilla</name>
    <dbReference type="NCBI Taxonomy" id="7936"/>
    <lineage>
        <taxon>Eukaryota</taxon>
        <taxon>Metazoa</taxon>
        <taxon>Chordata</taxon>
        <taxon>Craniata</taxon>
        <taxon>Vertebrata</taxon>
        <taxon>Euteleostomi</taxon>
        <taxon>Actinopterygii</taxon>
        <taxon>Neopterygii</taxon>
        <taxon>Teleostei</taxon>
        <taxon>Anguilliformes</taxon>
        <taxon>Anguillidae</taxon>
        <taxon>Anguilla</taxon>
    </lineage>
</organism>
<sequence>MTNIVFSDQEKKKLFE</sequence>
<accession>A0A0E9PHP6</accession>
<dbReference type="AlphaFoldDB" id="A0A0E9PHP6"/>
<reference evidence="1" key="2">
    <citation type="journal article" date="2015" name="Fish Shellfish Immunol.">
        <title>Early steps in the European eel (Anguilla anguilla)-Vibrio vulnificus interaction in the gills: Role of the RtxA13 toxin.</title>
        <authorList>
            <person name="Callol A."/>
            <person name="Pajuelo D."/>
            <person name="Ebbesson L."/>
            <person name="Teles M."/>
            <person name="MacKenzie S."/>
            <person name="Amaro C."/>
        </authorList>
    </citation>
    <scope>NUCLEOTIDE SEQUENCE</scope>
</reference>
<protein>
    <submittedName>
        <fullName evidence="1">Uncharacterized protein</fullName>
    </submittedName>
</protein>
<dbReference type="EMBL" id="GBXM01105224">
    <property type="protein sequence ID" value="JAH03353.1"/>
    <property type="molecule type" value="Transcribed_RNA"/>
</dbReference>
<proteinExistence type="predicted"/>